<protein>
    <recommendedName>
        <fullName evidence="4">DUF721 domain-containing protein</fullName>
    </recommendedName>
</protein>
<dbReference type="Proteomes" id="UP000262878">
    <property type="component" value="Unassembled WGS sequence"/>
</dbReference>
<gene>
    <name evidence="2" type="ORF">DCR58_01535</name>
</gene>
<reference evidence="2 3" key="1">
    <citation type="journal article" date="2018" name="Nat. Biotechnol.">
        <title>A standardized bacterial taxonomy based on genome phylogeny substantially revises the tree of life.</title>
        <authorList>
            <person name="Parks D.H."/>
            <person name="Chuvochina M."/>
            <person name="Waite D.W."/>
            <person name="Rinke C."/>
            <person name="Skarshewski A."/>
            <person name="Chaumeil P.A."/>
            <person name="Hugenholtz P."/>
        </authorList>
    </citation>
    <scope>NUCLEOTIDE SEQUENCE [LARGE SCALE GENOMIC DNA]</scope>
    <source>
        <strain evidence="2">UBA9360</strain>
    </source>
</reference>
<dbReference type="STRING" id="314276.OS145_05185"/>
<dbReference type="EMBL" id="DMUP01000037">
    <property type="protein sequence ID" value="HAR55447.1"/>
    <property type="molecule type" value="Genomic_DNA"/>
</dbReference>
<evidence type="ECO:0000256" key="1">
    <source>
        <dbReference type="SAM" id="MobiDB-lite"/>
    </source>
</evidence>
<evidence type="ECO:0000313" key="3">
    <source>
        <dbReference type="Proteomes" id="UP000262878"/>
    </source>
</evidence>
<evidence type="ECO:0000313" key="2">
    <source>
        <dbReference type="EMBL" id="HAR55447.1"/>
    </source>
</evidence>
<dbReference type="RefSeq" id="WP_272977436.1">
    <property type="nucleotide sequence ID" value="NZ_DBGH01000018.1"/>
</dbReference>
<comment type="caution">
    <text evidence="2">The sequence shown here is derived from an EMBL/GenBank/DDBJ whole genome shotgun (WGS) entry which is preliminary data.</text>
</comment>
<proteinExistence type="predicted"/>
<organism evidence="2 3">
    <name type="scientific">Idiomarina baltica</name>
    <dbReference type="NCBI Taxonomy" id="190892"/>
    <lineage>
        <taxon>Bacteria</taxon>
        <taxon>Pseudomonadati</taxon>
        <taxon>Pseudomonadota</taxon>
        <taxon>Gammaproteobacteria</taxon>
        <taxon>Alteromonadales</taxon>
        <taxon>Idiomarinaceae</taxon>
        <taxon>Idiomarina</taxon>
    </lineage>
</organism>
<name>A0A348WLN5_9GAMM</name>
<dbReference type="InterPro" id="IPR007922">
    <property type="entry name" value="DciA-like"/>
</dbReference>
<sequence>MNSKPKTTKQWLDNQRDHNTLSQYAQFAVQLRDWQLLFARSLPANLAAECDLLNIRDGKIIVRTRSASAGTQLRSLAPRLIKTFCETGTSVHSLSVDIDPSNRSQRRDPTSPEMSRQQRLLRLAEQSSEPLKTQLLKLAEQIANSTKLTPDE</sequence>
<feature type="region of interest" description="Disordered" evidence="1">
    <location>
        <begin position="95"/>
        <end position="119"/>
    </location>
</feature>
<dbReference type="Pfam" id="PF05258">
    <property type="entry name" value="DciA"/>
    <property type="match status" value="1"/>
</dbReference>
<accession>A0A348WLN5</accession>
<evidence type="ECO:0008006" key="4">
    <source>
        <dbReference type="Google" id="ProtNLM"/>
    </source>
</evidence>
<dbReference type="AlphaFoldDB" id="A0A348WLN5"/>